<organism evidence="2">
    <name type="scientific">Salvia splendens</name>
    <name type="common">Scarlet sage</name>
    <dbReference type="NCBI Taxonomy" id="180675"/>
    <lineage>
        <taxon>Eukaryota</taxon>
        <taxon>Viridiplantae</taxon>
        <taxon>Streptophyta</taxon>
        <taxon>Embryophyta</taxon>
        <taxon>Tracheophyta</taxon>
        <taxon>Spermatophyta</taxon>
        <taxon>Magnoliopsida</taxon>
        <taxon>eudicotyledons</taxon>
        <taxon>Gunneridae</taxon>
        <taxon>Pentapetalae</taxon>
        <taxon>asterids</taxon>
        <taxon>lamiids</taxon>
        <taxon>Lamiales</taxon>
        <taxon>Lamiaceae</taxon>
        <taxon>Nepetoideae</taxon>
        <taxon>Mentheae</taxon>
        <taxon>Salviinae</taxon>
        <taxon>Salvia</taxon>
        <taxon>Salvia subgen. Calosphace</taxon>
        <taxon>core Calosphace</taxon>
    </lineage>
</organism>
<name>A0A8X9AAP1_SALSN</name>
<comment type="caution">
    <text evidence="2">The sequence shown here is derived from an EMBL/GenBank/DDBJ whole genome shotgun (WGS) entry which is preliminary data.</text>
</comment>
<gene>
    <name evidence="2" type="ORF">SASPL_104458</name>
</gene>
<sequence>MSVLADKYSGDDLSNIGYEELLELEQQLDLLRIKVEARKAELLMKIENQEETGGLRFRMLWSTADGNVYYHSFDELGLKDCNDRDLVLSGFKRNPEAFPTDVGFFCVGDSLFMDEKSGTNKWIVVCTATT</sequence>
<proteinExistence type="predicted"/>
<evidence type="ECO:0000313" key="3">
    <source>
        <dbReference type="Proteomes" id="UP000298416"/>
    </source>
</evidence>
<accession>A0A8X9AAP1</accession>
<reference evidence="2" key="1">
    <citation type="submission" date="2018-01" db="EMBL/GenBank/DDBJ databases">
        <authorList>
            <person name="Mao J.F."/>
        </authorList>
    </citation>
    <scope>NUCLEOTIDE SEQUENCE</scope>
    <source>
        <strain evidence="2">Huo1</strain>
        <tissue evidence="2">Leaf</tissue>
    </source>
</reference>
<protein>
    <recommendedName>
        <fullName evidence="4">K-box domain-containing protein</fullName>
    </recommendedName>
</protein>
<keyword evidence="3" id="KW-1185">Reference proteome</keyword>
<feature type="coiled-coil region" evidence="1">
    <location>
        <begin position="21"/>
        <end position="52"/>
    </location>
</feature>
<evidence type="ECO:0000256" key="1">
    <source>
        <dbReference type="SAM" id="Coils"/>
    </source>
</evidence>
<dbReference type="AlphaFoldDB" id="A0A8X9AAP1"/>
<dbReference type="Proteomes" id="UP000298416">
    <property type="component" value="Unassembled WGS sequence"/>
</dbReference>
<reference evidence="2" key="2">
    <citation type="submission" date="2020-08" db="EMBL/GenBank/DDBJ databases">
        <title>Plant Genome Project.</title>
        <authorList>
            <person name="Zhang R.-G."/>
        </authorList>
    </citation>
    <scope>NUCLEOTIDE SEQUENCE</scope>
    <source>
        <strain evidence="2">Huo1</strain>
        <tissue evidence="2">Leaf</tissue>
    </source>
</reference>
<dbReference type="EMBL" id="PNBA02000002">
    <property type="protein sequence ID" value="KAG6432869.1"/>
    <property type="molecule type" value="Genomic_DNA"/>
</dbReference>
<evidence type="ECO:0000313" key="2">
    <source>
        <dbReference type="EMBL" id="KAG6432869.1"/>
    </source>
</evidence>
<keyword evidence="1" id="KW-0175">Coiled coil</keyword>
<evidence type="ECO:0008006" key="4">
    <source>
        <dbReference type="Google" id="ProtNLM"/>
    </source>
</evidence>